<reference evidence="2" key="1">
    <citation type="submission" date="2025-08" db="UniProtKB">
        <authorList>
            <consortium name="RefSeq"/>
        </authorList>
    </citation>
    <scope>IDENTIFICATION</scope>
</reference>
<organism evidence="1 2">
    <name type="scientific">Echinops telfairi</name>
    <name type="common">Lesser hedgehog tenrec</name>
    <dbReference type="NCBI Taxonomy" id="9371"/>
    <lineage>
        <taxon>Eukaryota</taxon>
        <taxon>Metazoa</taxon>
        <taxon>Chordata</taxon>
        <taxon>Craniata</taxon>
        <taxon>Vertebrata</taxon>
        <taxon>Euteleostomi</taxon>
        <taxon>Mammalia</taxon>
        <taxon>Eutheria</taxon>
        <taxon>Afrotheria</taxon>
        <taxon>Tenrecidae</taxon>
        <taxon>Tenrecinae</taxon>
        <taxon>Echinops</taxon>
    </lineage>
</organism>
<keyword evidence="1" id="KW-1185">Reference proteome</keyword>
<evidence type="ECO:0000313" key="1">
    <source>
        <dbReference type="Proteomes" id="UP000694863"/>
    </source>
</evidence>
<dbReference type="RefSeq" id="XP_045142518.1">
    <property type="nucleotide sequence ID" value="XM_045286583.1"/>
</dbReference>
<dbReference type="Proteomes" id="UP000694863">
    <property type="component" value="Unplaced"/>
</dbReference>
<evidence type="ECO:0000313" key="2">
    <source>
        <dbReference type="RefSeq" id="XP_045142518.1"/>
    </source>
</evidence>
<sequence>MERTGLDFQNLDENMIKSEAKTETWHCLPQEMDNSQTLGTSKAKFNVKEEGAAVTDLPSLEEGILTQSENRVKDHRQTFLCSPLLVIQDNFASPDLPLLTCPSQDKEFGSNSLFQQSELEFVPLRGVPDRSEDTEWFSRPSEVNEALLQATSEVASDRVNSCFSLSQYPLTGSTAGESQHSFLFPEEELHEEAVAGERKTPKDSDSYDAPCSYMSLKTQDVAQQSETKAAGKDLISSPSFSDLSDESATLKGSDSFGACSYMQCWEQEALQQSETCVNRKDHDSFSDLSDTVDENETPKGNDMSGDPHSSRTWWTQGASPQPKASPVSTEPASSPREVTFHFNNQTPNSILYLWERSEEVPLTSDNHYFESTYLRIPTEKEVKPKTGSLESNERSAGPGEERVVSDDQIPSAVHLRLLEMQQAAHLILPGDVFRVSEAYVLSKSHGTSTMEVPGGPLQTVPPNLGEAREQLYFQKDSNQKETSISGGKNLAAMEGVAFEAVIASIEPSQTGSAADEIQTDNTKSVTNDSPEKAAEDPSFSLTSYKDEKSLLGQLSHPRYQSTPGVFEPTAPKPSLPKEDDDSSLYWHPGLKPQPNTFQEMLTAEPTSSPLSETSHRQSVGPDRTQPVLIQGDTRHEPFLPLGKIKSVSAFDLAEMIDSSDIHPVNVSSSETLLLQGLKPLTPEEVAPSPLEHPLGKATSDIITLDVDTDYRILEEHAIVGKEKAAELLREVDHSNLSADRSFSSTLSSFGSHETPRESEYHSSDLRMLRVSPESASKTLRLSAGSHSEGGTAELTQTNLKTDLTIISGDSDISSNSSFHTEVLLQLSIRSPQPLKTVGEHTDSLHQQTLPGSLLSEPTQSISTGPALANQKNRIPTAPSGSHSSRETPSILYQQELSDSHLTEETLQVLAAHRTASQNADITRITTSSYSHREKLSTIYTQAMPDNGLSEEALLLLAAPGPASQKTGIQPVPSDSYSQREKPDTQFQQDSHFPEEALKSSILGPADQKMAIPAVLSHHYSQREKPGTHYQQVLPDSHLTEEALKSVPEPYDLDTGVPAMPSSTYYSHRERSSIFYQQSMVPDGHLTRETLKGSAVPEQPNQNTGIPIVPTSYYSQREKPSISSQQVLPDRHLIEQALKGLVGPGRTDQKPGIPTPSSGFHSQPGAGYQPVLLDGYQTEQTLSSFVPGVPAAQELEIPTVSSGPYTHTQKPGGFYQQMLSVSHLIEETVKGFAVSEQPDQKSGVPTLPPSSHSQRELLPNNQYTDQALGSSFVPDVPAEQKTGIPTMSANSYLLRERPSILYQKSFPDNSQTEQVLRILSASDVPADQKDEIAPLFTSSYPQRERPGVFYQQTLLDSYPAEQALRSSPLPAILADQNKVEGTSVSYPQTLPGHYQSEHVLKGSTIPEHPGQMSGVQTVPSSSLSYKEKPRIFFQQVLPDSHLTAQALQSLPVPDVPADQNKAGVPTVSASSYPQRGGPDVFYSQTLLDGHPAEQALRGSPVPDIPTVSSSSYPQREGPGVFYQQLLPDSHRAAEASRSSPVPDIPADQKNVGIPTVSASSYPQRERPGVFPQQLLPDSHLTEEGLKDLGVPGQPHQRSGVPTAPSNFHSQREKPNLFHQQAFSDSYQAEEILRMLSIPDVLAQQNKTGIPTVATSSYPQRERSGVFYQQLLPDSHPAEQALRSSPLPDISADQKNVGIPTVSTSSYPQRERPGVSHQQTRSDSHPAEQALRSSPLPDIMADQKNVGIPTVSTSSYPQRERPGVSYQQTLSDSHQAEQALRSSLVPDVPADQKPGILTVTTSSYPQRERPGVFHQQPLPESHLTEEALKGSGVPGQLDQKSEAPTALSSSHSQREKPNTFYHPVLQDSYQTEQTLNSLIPGIPTEQKPGIPTVSTYSYPQSEKPGVFYQQELSSSHLTEEGPESSPVPRPADQRTGILIPSSSYSQREEPGIFYQQELSSSHLTEEGPESSPVPGPADQKTGLSTEFSGSYSHTEKPRTPHQQEFPDHRFTEEPLKVLTVLGPTDQKTGIPRGPFDSYSDKEKPSALYKQAVLESQLTEEALKDLLVPGPADQKSRVPIVHTSSYLLQEKPALFYQQELPDSDPSEETLKASVVPGPGEPNHKVLASFYSRKETPELFSQKLPPKDHVSEEPPKTADVPKPTDQKAGAAPLISSSYSPREKPSTFYQQNFPESPLTEQAQKVSTVSGPADEKTGLQRTPVSSYSHTVKLKILPVARSDDRTTKPSTAPTSSSAHREKPTISTVIGSNTQKAPRLTVLSTSYSQSKKPSIFSQQKLPGGPQNEGHLKVSTVPEPTDGGAGMPGPLASSYSQTEKSNRFYPPQLSGRYLPADPVKVSVISRPADQKSVPPTVSSSSVSHREKPNIFSPQNLPERLVTEDALKVSSALGQVEQITVLPAVSSSTYFQSEKHKLGPDCARWLTDRFESPDPSLSPKTIPVHSQAEGRVKIHKPEAVSFGDLCPEEPRGSDKTLKEIQSLLMEAENIALKRCNAPAPLIPFRDVSDTPCIQPKKVVCFKEPSPADVCNGDLPQNRPFSPLSKKKPSIRYTQKDISTQTNVKCQQGPENWEFVRSTPVRSTVHEAETNARPVLEETLKRSETARCVMRSEPEGCSGAIGNTVFIPVMTVLKSDSSSDTSDGHGSCSWDSNLPESLESMSDVLLNFFPDTSPNVSMSDSREEEGWSESDDGGSSSVDSLAAHVRNLLQCESSLNHAKQILRNAEEEESRVRARAWNLKLNLAHHCGYSMSELNEDDRRKVEEIKAKLIGHGRTDLSEGFQSPRGIGRQPEAVCSHIIIESHEKGCLRTLTAQQTQLDDHPCAFQSDEPEEAFRAQEGPSSRRARHTTLSRSLDQNHPRFKVWNSLGLQSHSPFPDFTSDNFKVSKDLRMPFHEKMDPWLSEFVEPSCVPLEGMDIHASSHIAPPESLQKVTTSITFASHRHSKCISDSSVFKVGVTEGGTGTSVGVFNSRFTEEQNPIHNQNQRASSPFSFNMYSHPPDRNLTILAKSGKQSHKLPVNFEHAHQEENLFRKSHFNISPSEPRPRVLGSNFISQGRLSSALRVKEKNIAVTPDIPSLIFLEQRELFEQTKVPHANHHLRKHRHSPPQHQDYVPSNLPSQFLPEQQELFEQSQASHEDSQMREHSTPVPPGQDCIALDLPSDIFLEQRKLLEQSGGPCIDHHHSPFPPDQGCVMGKDDHHHQPTLHVPEMVNVDPEFNNKVSHAVSDHCAPPLNRKAVSCVRITLSPKASSKLENGTSDKRVHKVDPIYKPRVNREFNSEQQTGSSIVTEPSSGSKSSLDFHIVHFPVTDSNITTQDLKVVPSQGSQVETSRQTQANVSTREGASKTERTPASANRPLEQLKTSAEKLSSDAVTQITTESPEKTLFSSEIFINTEDRGSKIPKPKPVGQPIRFASSSSIQHISTTRCTLAQPSLLPYKPSGCSKMYYVPQLEKIPQFLEAKSDTTLESSHSGSNDAIAPEFPAQVLGTRDDDLSDTISIKHKEGIYSKRAVGNKPCLKDTAVQVCITVDENLREKICSQRTVTKLAPPEEKESLPKYSTESRCHSELENTTHSVFRSAQFYFHHPVHLPSDQDFCHESLERGVFMSQDSCLSPPYQSVDKTKMDFTRIESLRINVNLGNKEGVNAPKSQARDPLKCNRQSTDLKRDHKVTPEPTAQDTPTLNELWTQYQERQKHQKPSALCDSKELSLVERLDRLARILQNPIAHSLQASDTGHEERREERATKGWYSRPQQQNSKLPKKKRCKGVDRCHRNVDAPGKGSVLCTHQAERPNQIKFEHVKFNKYILRKQPGCNCRSNTSSESRPSEESELLTDTATNIFSTTTSPVESEYLTQTDKEVAVHERSSSISTIDTARLIQAFGHERVCVSPRRIKLYSSITNQQKRCLEKRCKPSPKAVALGHFHVAAEHTGRRNIQVEEQMVSSDSVSSSASSFWNSSPILCSKQHVQMLNKGVQAGNLEIVNGARKHTRDVGLNFPTPSSSEARLEEDSDGSSFLSEIKIEEKRIHACLPPDRKSRRSMTSLCEGHEKAGVVNLLRIKSPDASMEGVPGGHVYVLALPIPAKTLALKDMAPGELAHEPGAFSRPQEALHFHRPDFISRSGERVKRLKLIVQERKLQNVLQSERDALFNAGPDWPGSQRSVRPRTRQGFLAAQKSRAIGKKEMIQRSKRMYEQLPEVQKRKEEEKRQSEYKCYRLRAQLYKKKVTNRLLGRKVPWD</sequence>
<protein>
    <submittedName>
        <fullName evidence="2">Alstrom syndrome protein 1</fullName>
    </submittedName>
</protein>
<name>A0AC55CSP1_ECHTE</name>
<gene>
    <name evidence="2" type="primary">ALMS1</name>
</gene>
<proteinExistence type="predicted"/>
<accession>A0AC55CSP1</accession>